<dbReference type="AlphaFoldDB" id="A0A5C5ZNG2"/>
<protein>
    <submittedName>
        <fullName evidence="7">ECF RNA polymerase sigma factor SigE</fullName>
    </submittedName>
</protein>
<dbReference type="Gene3D" id="1.10.1740.10">
    <property type="match status" value="1"/>
</dbReference>
<sequence length="181" mass="19863">MADDQLVSGLRCGDGLAFETLVKRFETPLYRYFLASHGDAQLAGEQSVDCFSELVRAMPKMSGGDRQLRPFVFAVARNVLRRSWRARARPAAPLDSAEEKADPRPTPAAVAESQDEHARLIGAIRSLDPPTRDALLMHYVEQMPLAEVAAAIGEPLGTIKSRLHRGRHRLAALLQPSTPSP</sequence>
<dbReference type="EMBL" id="SJPQ01000002">
    <property type="protein sequence ID" value="TWT88605.1"/>
    <property type="molecule type" value="Genomic_DNA"/>
</dbReference>
<organism evidence="7 8">
    <name type="scientific">Pseudobythopirellula maris</name>
    <dbReference type="NCBI Taxonomy" id="2527991"/>
    <lineage>
        <taxon>Bacteria</taxon>
        <taxon>Pseudomonadati</taxon>
        <taxon>Planctomycetota</taxon>
        <taxon>Planctomycetia</taxon>
        <taxon>Pirellulales</taxon>
        <taxon>Lacipirellulaceae</taxon>
        <taxon>Pseudobythopirellula</taxon>
    </lineage>
</organism>
<dbReference type="InterPro" id="IPR013325">
    <property type="entry name" value="RNA_pol_sigma_r2"/>
</dbReference>
<dbReference type="OrthoDB" id="9795666at2"/>
<evidence type="ECO:0000256" key="1">
    <source>
        <dbReference type="ARBA" id="ARBA00010641"/>
    </source>
</evidence>
<evidence type="ECO:0000256" key="4">
    <source>
        <dbReference type="ARBA" id="ARBA00023163"/>
    </source>
</evidence>
<evidence type="ECO:0000256" key="5">
    <source>
        <dbReference type="SAM" id="MobiDB-lite"/>
    </source>
</evidence>
<dbReference type="PANTHER" id="PTHR43133">
    <property type="entry name" value="RNA POLYMERASE ECF-TYPE SIGMA FACTO"/>
    <property type="match status" value="1"/>
</dbReference>
<keyword evidence="8" id="KW-1185">Reference proteome</keyword>
<dbReference type="InterPro" id="IPR013249">
    <property type="entry name" value="RNA_pol_sigma70_r4_t2"/>
</dbReference>
<evidence type="ECO:0000313" key="7">
    <source>
        <dbReference type="EMBL" id="TWT88605.1"/>
    </source>
</evidence>
<keyword evidence="4" id="KW-0804">Transcription</keyword>
<evidence type="ECO:0000256" key="2">
    <source>
        <dbReference type="ARBA" id="ARBA00023015"/>
    </source>
</evidence>
<dbReference type="GO" id="GO:0003677">
    <property type="term" value="F:DNA binding"/>
    <property type="evidence" value="ECO:0007669"/>
    <property type="project" value="InterPro"/>
</dbReference>
<reference evidence="7 8" key="1">
    <citation type="submission" date="2019-02" db="EMBL/GenBank/DDBJ databases">
        <title>Deep-cultivation of Planctomycetes and their phenomic and genomic characterization uncovers novel biology.</title>
        <authorList>
            <person name="Wiegand S."/>
            <person name="Jogler M."/>
            <person name="Boedeker C."/>
            <person name="Pinto D."/>
            <person name="Vollmers J."/>
            <person name="Rivas-Marin E."/>
            <person name="Kohn T."/>
            <person name="Peeters S.H."/>
            <person name="Heuer A."/>
            <person name="Rast P."/>
            <person name="Oberbeckmann S."/>
            <person name="Bunk B."/>
            <person name="Jeske O."/>
            <person name="Meyerdierks A."/>
            <person name="Storesund J.E."/>
            <person name="Kallscheuer N."/>
            <person name="Luecker S."/>
            <person name="Lage O.M."/>
            <person name="Pohl T."/>
            <person name="Merkel B.J."/>
            <person name="Hornburger P."/>
            <person name="Mueller R.-W."/>
            <person name="Bruemmer F."/>
            <person name="Labrenz M."/>
            <person name="Spormann A.M."/>
            <person name="Op Den Camp H."/>
            <person name="Overmann J."/>
            <person name="Amann R."/>
            <person name="Jetten M.S.M."/>
            <person name="Mascher T."/>
            <person name="Medema M.H."/>
            <person name="Devos D.P."/>
            <person name="Kaster A.-K."/>
            <person name="Ovreas L."/>
            <person name="Rohde M."/>
            <person name="Galperin M.Y."/>
            <person name="Jogler C."/>
        </authorList>
    </citation>
    <scope>NUCLEOTIDE SEQUENCE [LARGE SCALE GENOMIC DNA]</scope>
    <source>
        <strain evidence="7 8">Mal64</strain>
    </source>
</reference>
<dbReference type="InterPro" id="IPR039425">
    <property type="entry name" value="RNA_pol_sigma-70-like"/>
</dbReference>
<dbReference type="CDD" id="cd06171">
    <property type="entry name" value="Sigma70_r4"/>
    <property type="match status" value="1"/>
</dbReference>
<dbReference type="SUPFAM" id="SSF88659">
    <property type="entry name" value="Sigma3 and sigma4 domains of RNA polymerase sigma factors"/>
    <property type="match status" value="1"/>
</dbReference>
<comment type="similarity">
    <text evidence="1">Belongs to the sigma-70 factor family. ECF subfamily.</text>
</comment>
<dbReference type="RefSeq" id="WP_146399805.1">
    <property type="nucleotide sequence ID" value="NZ_SJPQ01000002.1"/>
</dbReference>
<feature type="domain" description="RNA polymerase sigma factor 70 region 4 type 2" evidence="6">
    <location>
        <begin position="119"/>
        <end position="170"/>
    </location>
</feature>
<accession>A0A5C5ZNG2</accession>
<dbReference type="InterPro" id="IPR036388">
    <property type="entry name" value="WH-like_DNA-bd_sf"/>
</dbReference>
<evidence type="ECO:0000313" key="8">
    <source>
        <dbReference type="Proteomes" id="UP000315440"/>
    </source>
</evidence>
<dbReference type="PANTHER" id="PTHR43133:SF25">
    <property type="entry name" value="RNA POLYMERASE SIGMA FACTOR RFAY-RELATED"/>
    <property type="match status" value="1"/>
</dbReference>
<proteinExistence type="inferred from homology"/>
<dbReference type="InterPro" id="IPR013324">
    <property type="entry name" value="RNA_pol_sigma_r3/r4-like"/>
</dbReference>
<dbReference type="Pfam" id="PF08281">
    <property type="entry name" value="Sigma70_r4_2"/>
    <property type="match status" value="1"/>
</dbReference>
<evidence type="ECO:0000256" key="3">
    <source>
        <dbReference type="ARBA" id="ARBA00023082"/>
    </source>
</evidence>
<dbReference type="Gene3D" id="1.10.10.10">
    <property type="entry name" value="Winged helix-like DNA-binding domain superfamily/Winged helix DNA-binding domain"/>
    <property type="match status" value="1"/>
</dbReference>
<dbReference type="InterPro" id="IPR014284">
    <property type="entry name" value="RNA_pol_sigma-70_dom"/>
</dbReference>
<name>A0A5C5ZNG2_9BACT</name>
<dbReference type="GO" id="GO:0016987">
    <property type="term" value="F:sigma factor activity"/>
    <property type="evidence" value="ECO:0007669"/>
    <property type="project" value="UniProtKB-KW"/>
</dbReference>
<feature type="region of interest" description="Disordered" evidence="5">
    <location>
        <begin position="91"/>
        <end position="115"/>
    </location>
</feature>
<dbReference type="Proteomes" id="UP000315440">
    <property type="component" value="Unassembled WGS sequence"/>
</dbReference>
<comment type="caution">
    <text evidence="7">The sequence shown here is derived from an EMBL/GenBank/DDBJ whole genome shotgun (WGS) entry which is preliminary data.</text>
</comment>
<dbReference type="GO" id="GO:0006352">
    <property type="term" value="P:DNA-templated transcription initiation"/>
    <property type="evidence" value="ECO:0007669"/>
    <property type="project" value="InterPro"/>
</dbReference>
<keyword evidence="3" id="KW-0731">Sigma factor</keyword>
<dbReference type="SUPFAM" id="SSF88946">
    <property type="entry name" value="Sigma2 domain of RNA polymerase sigma factors"/>
    <property type="match status" value="1"/>
</dbReference>
<gene>
    <name evidence="7" type="primary">sigE_1</name>
    <name evidence="7" type="ORF">Mal64_20900</name>
</gene>
<dbReference type="NCBIfam" id="TIGR02937">
    <property type="entry name" value="sigma70-ECF"/>
    <property type="match status" value="1"/>
</dbReference>
<evidence type="ECO:0000259" key="6">
    <source>
        <dbReference type="Pfam" id="PF08281"/>
    </source>
</evidence>
<keyword evidence="2" id="KW-0805">Transcription regulation</keyword>